<evidence type="ECO:0000313" key="8">
    <source>
        <dbReference type="EMBL" id="RQG91222.1"/>
    </source>
</evidence>
<feature type="domain" description="KaiC" evidence="7">
    <location>
        <begin position="242"/>
        <end position="476"/>
    </location>
</feature>
<evidence type="ECO:0000256" key="1">
    <source>
        <dbReference type="ARBA" id="ARBA00012513"/>
    </source>
</evidence>
<dbReference type="Proteomes" id="UP000273828">
    <property type="component" value="Unassembled WGS sequence"/>
</dbReference>
<dbReference type="PANTHER" id="PTHR42926:SF1">
    <property type="entry name" value="CIRCADIAN CLOCK OSCILLATOR PROTEIN KAIC 1"/>
    <property type="match status" value="1"/>
</dbReference>
<name>A0A3N6N034_9EURY</name>
<comment type="caution">
    <text evidence="8">The sequence shown here is derived from an EMBL/GenBank/DDBJ whole genome shotgun (WGS) entry which is preliminary data.</text>
</comment>
<dbReference type="InterPro" id="IPR003593">
    <property type="entry name" value="AAA+_ATPase"/>
</dbReference>
<evidence type="ECO:0000256" key="5">
    <source>
        <dbReference type="ARBA" id="ARBA00022777"/>
    </source>
</evidence>
<dbReference type="SUPFAM" id="SSF52540">
    <property type="entry name" value="P-loop containing nucleoside triphosphate hydrolases"/>
    <property type="match status" value="2"/>
</dbReference>
<dbReference type="GO" id="GO:0005524">
    <property type="term" value="F:ATP binding"/>
    <property type="evidence" value="ECO:0007669"/>
    <property type="project" value="InterPro"/>
</dbReference>
<dbReference type="InterPro" id="IPR030665">
    <property type="entry name" value="KaiC"/>
</dbReference>
<dbReference type="GO" id="GO:0004674">
    <property type="term" value="F:protein serine/threonine kinase activity"/>
    <property type="evidence" value="ECO:0007669"/>
    <property type="project" value="UniProtKB-EC"/>
</dbReference>
<proteinExistence type="predicted"/>
<dbReference type="RefSeq" id="WP_124177338.1">
    <property type="nucleotide sequence ID" value="NZ_REFY01000002.1"/>
</dbReference>
<dbReference type="PROSITE" id="PS51146">
    <property type="entry name" value="KAIC"/>
    <property type="match status" value="2"/>
</dbReference>
<evidence type="ECO:0000259" key="7">
    <source>
        <dbReference type="PROSITE" id="PS51146"/>
    </source>
</evidence>
<dbReference type="InterPro" id="IPR027417">
    <property type="entry name" value="P-loop_NTPase"/>
</dbReference>
<evidence type="ECO:0000256" key="6">
    <source>
        <dbReference type="ARBA" id="ARBA00022801"/>
    </source>
</evidence>
<dbReference type="InterPro" id="IPR014774">
    <property type="entry name" value="KaiC-like_dom"/>
</dbReference>
<evidence type="ECO:0000256" key="4">
    <source>
        <dbReference type="ARBA" id="ARBA00022737"/>
    </source>
</evidence>
<evidence type="ECO:0000256" key="2">
    <source>
        <dbReference type="ARBA" id="ARBA00022553"/>
    </source>
</evidence>
<sequence length="492" mass="53521">MRTSLQTIETGVAGLDEILQGGLVTGRLYLVVGLPGTGKTLLGMEFLRTGLEADETVLFVHGEESQPEILANASSFGIDLSDAEFLDLGPDSDFFDDDHSYDLVDSRDVESEQFIADIRASIEEINPDRVLLDPISQLQYIEPSEYQFRKRLISFMRFLKGRGTTVIATKTPEGSRGDNEVRSLSDGIVELERGDGGRRIAVPKHRGIGQRDGTHGLEIRGDGFEVYPSLLPEGHHDEFGPELISSGIEELDALFGGGLERGTATFISGPTGVGKTTTGIQLLSEAARTGDTPVAYLFEESPKTFIHRSESIGIPVTQLQADGLLSVEPVEPLELSAEEFAQRVKRRIETTETKTVMIDGVDGYKISIQGDESELGRKLHGLIRYLKSMDVAVILLDATDQVTGMPSATSANISYIADNIVFLNYIETDGELRKGIGVLKKRAGTFEKTVREFAITSDGITVGKPLTDVVGILEGTPTESMTVADDVTYRTE</sequence>
<dbReference type="Pfam" id="PF06745">
    <property type="entry name" value="ATPase"/>
    <property type="match status" value="2"/>
</dbReference>
<keyword evidence="5" id="KW-0418">Kinase</keyword>
<dbReference type="PRINTS" id="PR01874">
    <property type="entry name" value="DNAREPAIRADA"/>
</dbReference>
<gene>
    <name evidence="8" type="ORF">EA462_04320</name>
</gene>
<dbReference type="InterPro" id="IPR051347">
    <property type="entry name" value="Circadian_clock_KaiC-rel"/>
</dbReference>
<dbReference type="PANTHER" id="PTHR42926">
    <property type="match status" value="1"/>
</dbReference>
<dbReference type="EMBL" id="REFY01000002">
    <property type="protein sequence ID" value="RQG91222.1"/>
    <property type="molecule type" value="Genomic_DNA"/>
</dbReference>
<organism evidence="8 9">
    <name type="scientific">Natrarchaeobius halalkaliphilus</name>
    <dbReference type="NCBI Taxonomy" id="1679091"/>
    <lineage>
        <taxon>Archaea</taxon>
        <taxon>Methanobacteriati</taxon>
        <taxon>Methanobacteriota</taxon>
        <taxon>Stenosarchaea group</taxon>
        <taxon>Halobacteria</taxon>
        <taxon>Halobacteriales</taxon>
        <taxon>Natrialbaceae</taxon>
        <taxon>Natrarchaeobius</taxon>
    </lineage>
</organism>
<dbReference type="SMART" id="SM00382">
    <property type="entry name" value="AAA"/>
    <property type="match status" value="2"/>
</dbReference>
<evidence type="ECO:0000256" key="3">
    <source>
        <dbReference type="ARBA" id="ARBA00022679"/>
    </source>
</evidence>
<keyword evidence="2" id="KW-0597">Phosphoprotein</keyword>
<protein>
    <recommendedName>
        <fullName evidence="1">non-specific serine/threonine protein kinase</fullName>
        <ecNumber evidence="1">2.7.11.1</ecNumber>
    </recommendedName>
</protein>
<keyword evidence="3" id="KW-0808">Transferase</keyword>
<feature type="domain" description="KaiC" evidence="7">
    <location>
        <begin position="6"/>
        <end position="240"/>
    </location>
</feature>
<reference evidence="8 9" key="1">
    <citation type="submission" date="2018-10" db="EMBL/GenBank/DDBJ databases">
        <title>Natrarchaeobius chitinivorans gen. nov., sp. nov., and Natrarchaeobius haloalkaliphilus sp. nov., alkaliphilic, chitin-utilizing haloarchaea from hypersaline alkaline lakes.</title>
        <authorList>
            <person name="Sorokin D.Y."/>
            <person name="Elcheninov A.G."/>
            <person name="Kostrikina N.A."/>
            <person name="Bale N.J."/>
            <person name="Sinninghe Damste J.S."/>
            <person name="Khijniak T.V."/>
            <person name="Kublanov I.V."/>
            <person name="Toshchakov S.V."/>
        </authorList>
    </citation>
    <scope>NUCLEOTIDE SEQUENCE [LARGE SCALE GENOMIC DNA]</scope>
    <source>
        <strain evidence="8 9">AArcht-Sl</strain>
    </source>
</reference>
<dbReference type="GO" id="GO:0016787">
    <property type="term" value="F:hydrolase activity"/>
    <property type="evidence" value="ECO:0007669"/>
    <property type="project" value="UniProtKB-KW"/>
</dbReference>
<dbReference type="PIRSF" id="PIRSF039117">
    <property type="entry name" value="KaiC"/>
    <property type="match status" value="1"/>
</dbReference>
<dbReference type="EC" id="2.7.11.1" evidence="1"/>
<keyword evidence="9" id="KW-1185">Reference proteome</keyword>
<evidence type="ECO:0000313" key="9">
    <source>
        <dbReference type="Proteomes" id="UP000273828"/>
    </source>
</evidence>
<dbReference type="OrthoDB" id="27015at2157"/>
<dbReference type="AlphaFoldDB" id="A0A3N6N034"/>
<dbReference type="Gene3D" id="3.40.50.300">
    <property type="entry name" value="P-loop containing nucleotide triphosphate hydrolases"/>
    <property type="match status" value="2"/>
</dbReference>
<keyword evidence="4" id="KW-0677">Repeat</keyword>
<keyword evidence="6" id="KW-0378">Hydrolase</keyword>
<dbReference type="InterPro" id="IPR010624">
    <property type="entry name" value="KaiC_dom"/>
</dbReference>
<accession>A0A3N6N034</accession>